<evidence type="ECO:0000256" key="7">
    <source>
        <dbReference type="RuleBase" id="RU363032"/>
    </source>
</evidence>
<dbReference type="AlphaFoldDB" id="A0A1H6BQF7"/>
<protein>
    <submittedName>
        <fullName evidence="10">Multiple sugar transport system permease protein</fullName>
    </submittedName>
    <submittedName>
        <fullName evidence="9">Sugar ABC transporter permease</fullName>
    </submittedName>
</protein>
<dbReference type="EMBL" id="CP031313">
    <property type="protein sequence ID" value="QCC49379.1"/>
    <property type="molecule type" value="Genomic_DNA"/>
</dbReference>
<feature type="transmembrane region" description="Helical" evidence="7">
    <location>
        <begin position="284"/>
        <end position="304"/>
    </location>
</feature>
<dbReference type="PANTHER" id="PTHR43005">
    <property type="entry name" value="BLR7065 PROTEIN"/>
    <property type="match status" value="1"/>
</dbReference>
<dbReference type="SUPFAM" id="SSF161098">
    <property type="entry name" value="MetI-like"/>
    <property type="match status" value="1"/>
</dbReference>
<dbReference type="Proteomes" id="UP000296733">
    <property type="component" value="Plasmid unnamed2"/>
</dbReference>
<proteinExistence type="inferred from homology"/>
<evidence type="ECO:0000256" key="2">
    <source>
        <dbReference type="ARBA" id="ARBA00022448"/>
    </source>
</evidence>
<keyword evidence="4 7" id="KW-0812">Transmembrane</keyword>
<dbReference type="InterPro" id="IPR000515">
    <property type="entry name" value="MetI-like"/>
</dbReference>
<accession>A0A1H6BQF7</accession>
<dbReference type="Proteomes" id="UP000236740">
    <property type="component" value="Unassembled WGS sequence"/>
</dbReference>
<keyword evidence="11" id="KW-1185">Reference proteome</keyword>
<dbReference type="GO" id="GO:0055085">
    <property type="term" value="P:transmembrane transport"/>
    <property type="evidence" value="ECO:0007669"/>
    <property type="project" value="InterPro"/>
</dbReference>
<dbReference type="InterPro" id="IPR035906">
    <property type="entry name" value="MetI-like_sf"/>
</dbReference>
<evidence type="ECO:0000256" key="6">
    <source>
        <dbReference type="ARBA" id="ARBA00023136"/>
    </source>
</evidence>
<dbReference type="Pfam" id="PF00528">
    <property type="entry name" value="BPD_transp_1"/>
    <property type="match status" value="1"/>
</dbReference>
<evidence type="ECO:0000313" key="11">
    <source>
        <dbReference type="Proteomes" id="UP000236740"/>
    </source>
</evidence>
<keyword evidence="2 7" id="KW-0813">Transport</keyword>
<keyword evidence="9" id="KW-0614">Plasmid</keyword>
<dbReference type="OrthoDB" id="45815at2157"/>
<dbReference type="PROSITE" id="PS50928">
    <property type="entry name" value="ABC_TM1"/>
    <property type="match status" value="1"/>
</dbReference>
<comment type="similarity">
    <text evidence="7">Belongs to the binding-protein-dependent transport system permease family.</text>
</comment>
<keyword evidence="6 7" id="KW-0472">Membrane</keyword>
<evidence type="ECO:0000313" key="12">
    <source>
        <dbReference type="Proteomes" id="UP000296733"/>
    </source>
</evidence>
<evidence type="ECO:0000256" key="4">
    <source>
        <dbReference type="ARBA" id="ARBA00022692"/>
    </source>
</evidence>
<feature type="transmembrane region" description="Helical" evidence="7">
    <location>
        <begin position="177"/>
        <end position="199"/>
    </location>
</feature>
<feature type="transmembrane region" description="Helical" evidence="7">
    <location>
        <begin position="31"/>
        <end position="52"/>
    </location>
</feature>
<reference evidence="10 11" key="1">
    <citation type="submission" date="2016-10" db="EMBL/GenBank/DDBJ databases">
        <authorList>
            <person name="de Groot N.N."/>
        </authorList>
    </citation>
    <scope>NUCLEOTIDE SEQUENCE [LARGE SCALE GENOMIC DNA]</scope>
    <source>
        <strain evidence="10 11">CGMCC 1.10331</strain>
    </source>
</reference>
<keyword evidence="3" id="KW-1003">Cell membrane</keyword>
<feature type="domain" description="ABC transmembrane type-1" evidence="8">
    <location>
        <begin position="89"/>
        <end position="303"/>
    </location>
</feature>
<dbReference type="Gene3D" id="1.10.3720.10">
    <property type="entry name" value="MetI-like"/>
    <property type="match status" value="1"/>
</dbReference>
<geneLocation type="plasmid" evidence="9">
    <name>unnamed2</name>
</geneLocation>
<keyword evidence="5 7" id="KW-1133">Transmembrane helix</keyword>
<reference evidence="9 12" key="2">
    <citation type="journal article" date="2019" name="Nat. Commun.">
        <title>A new type of DNA phosphorothioation-based antiviral system in archaea.</title>
        <authorList>
            <person name="Xiong L."/>
            <person name="Liu S."/>
            <person name="Chen S."/>
            <person name="Xiao Y."/>
            <person name="Zhu B."/>
            <person name="Gao Y."/>
            <person name="Zhang Y."/>
            <person name="Chen B."/>
            <person name="Luo J."/>
            <person name="Deng Z."/>
            <person name="Chen X."/>
            <person name="Wang L."/>
            <person name="Chen S."/>
        </authorList>
    </citation>
    <scope>NUCLEOTIDE SEQUENCE [LARGE SCALE GENOMIC DNA]</scope>
    <source>
        <strain evidence="9 12">CGMCC 1.10331</strain>
        <plasmid evidence="9 12">unnamed2</plasmid>
    </source>
</reference>
<organism evidence="10 11">
    <name type="scientific">Halobellus limi</name>
    <dbReference type="NCBI Taxonomy" id="699433"/>
    <lineage>
        <taxon>Archaea</taxon>
        <taxon>Methanobacteriati</taxon>
        <taxon>Methanobacteriota</taxon>
        <taxon>Stenosarchaea group</taxon>
        <taxon>Halobacteria</taxon>
        <taxon>Halobacteriales</taxon>
        <taxon>Haloferacaceae</taxon>
        <taxon>Halobellus</taxon>
    </lineage>
</organism>
<evidence type="ECO:0000256" key="5">
    <source>
        <dbReference type="ARBA" id="ARBA00022989"/>
    </source>
</evidence>
<evidence type="ECO:0000313" key="10">
    <source>
        <dbReference type="EMBL" id="SEG62933.1"/>
    </source>
</evidence>
<evidence type="ECO:0000259" key="8">
    <source>
        <dbReference type="PROSITE" id="PS50928"/>
    </source>
</evidence>
<dbReference type="PANTHER" id="PTHR43005:SF1">
    <property type="entry name" value="SPERMIDINE_PUTRESCINE TRANSPORT SYSTEM PERMEASE PROTEIN"/>
    <property type="match status" value="1"/>
</dbReference>
<evidence type="ECO:0000256" key="3">
    <source>
        <dbReference type="ARBA" id="ARBA00022475"/>
    </source>
</evidence>
<feature type="transmembrane region" description="Helical" evidence="7">
    <location>
        <begin position="223"/>
        <end position="245"/>
    </location>
</feature>
<gene>
    <name evidence="9" type="ORF">DV707_16665</name>
    <name evidence="10" type="ORF">SAMN04488133_2931</name>
</gene>
<dbReference type="GeneID" id="39859754"/>
<dbReference type="RefSeq" id="WP_103992602.1">
    <property type="nucleotide sequence ID" value="NZ_CP031313.1"/>
</dbReference>
<evidence type="ECO:0000313" key="9">
    <source>
        <dbReference type="EMBL" id="QCC49379.1"/>
    </source>
</evidence>
<feature type="transmembrane region" description="Helical" evidence="7">
    <location>
        <begin position="94"/>
        <end position="115"/>
    </location>
</feature>
<keyword evidence="10" id="KW-0762">Sugar transport</keyword>
<dbReference type="EMBL" id="FNVN01000005">
    <property type="protein sequence ID" value="SEG62933.1"/>
    <property type="molecule type" value="Genomic_DNA"/>
</dbReference>
<dbReference type="GO" id="GO:0005886">
    <property type="term" value="C:plasma membrane"/>
    <property type="evidence" value="ECO:0007669"/>
    <property type="project" value="UniProtKB-SubCell"/>
</dbReference>
<dbReference type="CDD" id="cd06261">
    <property type="entry name" value="TM_PBP2"/>
    <property type="match status" value="1"/>
</dbReference>
<name>A0A1H6BQF7_9EURY</name>
<evidence type="ECO:0000256" key="1">
    <source>
        <dbReference type="ARBA" id="ARBA00004651"/>
    </source>
</evidence>
<comment type="subcellular location">
    <subcellularLocation>
        <location evidence="1 7">Cell membrane</location>
        <topology evidence="1 7">Multi-pass membrane protein</topology>
    </subcellularLocation>
</comment>
<feature type="transmembrane region" description="Helical" evidence="7">
    <location>
        <begin position="127"/>
        <end position="146"/>
    </location>
</feature>
<dbReference type="KEGG" id="hlm:DV707_16665"/>
<sequence>MATDTQQARERDLDGVRGRFRLYGQTIKDNWFAYALLLPTLAYLVALLWYPFVRGIWMSFHSWPFLGEPEWVGIQNYVNLFRWDAFFTSIEATVIYGLAIFVQLFLALVAALVVANLDRFQNVVSGSLLVSYTMPPVVTGTVWLFLLNPSIGPVFTYLTNNNILNEAIYWTVNGDSAITVVTLVTAWTFWPFMFIIILASRQNISDEHYETARVYGASRLQTFLRITLPQLKSAILIAVSIRLIWNLSKISQPLQLTGGGPGYETSILAVLMYNLAYLDGRLGVSYAVGMVLLVLTLAFVFVFIREFNRQKEAGA</sequence>